<dbReference type="EMBL" id="CP025084">
    <property type="protein sequence ID" value="AUH06288.1"/>
    <property type="molecule type" value="Genomic_DNA"/>
</dbReference>
<protein>
    <submittedName>
        <fullName evidence="2">Uncharacterized protein</fullName>
    </submittedName>
</protein>
<dbReference type="Proteomes" id="UP000017700">
    <property type="component" value="Chromosome"/>
</dbReference>
<keyword evidence="3" id="KW-1185">Reference proteome</keyword>
<accession>A0A2I5TBN0</accession>
<dbReference type="Proteomes" id="UP000233778">
    <property type="component" value="Chromosome"/>
</dbReference>
<evidence type="ECO:0000313" key="1">
    <source>
        <dbReference type="EMBL" id="AUH01966.1"/>
    </source>
</evidence>
<organism evidence="2 3">
    <name type="scientific">Serratia sp. (strain ATCC 39006)</name>
    <name type="common">Prodigiosinella confusarubida</name>
    <dbReference type="NCBI Taxonomy" id="104623"/>
    <lineage>
        <taxon>Bacteria</taxon>
        <taxon>Pseudomonadati</taxon>
        <taxon>Pseudomonadota</taxon>
        <taxon>Gammaproteobacteria</taxon>
        <taxon>Enterobacterales</taxon>
        <taxon>Pectobacteriaceae</taxon>
        <taxon>Prodigiosinella</taxon>
    </lineage>
</organism>
<reference evidence="1 4" key="3">
    <citation type="submission" date="2017-11" db="EMBL/GenBank/DDBJ databases">
        <title>Complete genome sequence of Serratia sp. ATCC 39006 LacA.</title>
        <authorList>
            <person name="Hampton H.G."/>
            <person name="Jackson S.A."/>
            <person name="Jauregui R."/>
            <person name="Poulter G.T.M."/>
            <person name="Salmond G.P.C."/>
            <person name="Fineran P.C."/>
        </authorList>
    </citation>
    <scope>NUCLEOTIDE SEQUENCE [LARGE SCALE GENOMIC DNA]</scope>
    <source>
        <strain evidence="1 4">ATCC 39006</strain>
    </source>
</reference>
<reference evidence="2" key="4">
    <citation type="submission" date="2017-11" db="EMBL/GenBank/DDBJ databases">
        <title>Complete genome sequence of Serratia sp. ATCC 39006.</title>
        <authorList>
            <person name="Hampton H.G."/>
            <person name="Jackson S.A."/>
            <person name="Jauregui R."/>
            <person name="Poulter G.T.M."/>
            <person name="Salmond G.P.C."/>
            <person name="Fineran P.C."/>
        </authorList>
    </citation>
    <scope>NUCLEOTIDE SEQUENCE</scope>
    <source>
        <strain evidence="2">ATCC 39006</strain>
    </source>
</reference>
<dbReference type="EMBL" id="CP025085">
    <property type="protein sequence ID" value="AUH01966.1"/>
    <property type="molecule type" value="Genomic_DNA"/>
</dbReference>
<name>A0A2I5TBN0_SERS3</name>
<reference evidence="2 3" key="1">
    <citation type="journal article" date="2013" name="Genome Announc.">
        <title>Draft genome sequence of Serratia sp. strain ATCC 39006, a model bacterium for analysis of the biosynthesis and regulation of prodigiosin, a carbapenem, and gas vesicles.</title>
        <authorList>
            <person name="Fineran P.C."/>
            <person name="Iglesias Cans M.C."/>
            <person name="Ramsay J.P."/>
            <person name="Wilf N.M."/>
            <person name="Cossyleon D."/>
            <person name="McNeil M.B."/>
            <person name="Williamson N.R."/>
            <person name="Monson R.E."/>
            <person name="Becher S.A."/>
            <person name="Stanton J.A."/>
            <person name="Brugger K."/>
            <person name="Brown S.D."/>
            <person name="Salmond G.P."/>
        </authorList>
    </citation>
    <scope>NUCLEOTIDE SEQUENCE [LARGE SCALE GENOMIC DNA]</scope>
    <source>
        <strain evidence="2">ATCC 39006</strain>
        <strain evidence="3">ATCC 39006 / SC 11482</strain>
    </source>
</reference>
<gene>
    <name evidence="1" type="ORF">CWC46_20535</name>
    <name evidence="2" type="ORF">Ser39006_020530</name>
</gene>
<sequence length="65" mass="7635">MSVNSVREITDWVIIRNNVFHGGGQRRMSLLHNRLKVHTKSQIRDLNGKMLPRFLRVPPQKARQC</sequence>
<dbReference type="KEGG" id="serq:CWC46_20535"/>
<reference evidence="2" key="2">
    <citation type="submission" date="2013-09" db="EMBL/GenBank/DDBJ databases">
        <authorList>
            <person name="Wang G."/>
            <person name="Yang Y."/>
            <person name="Su Y."/>
        </authorList>
    </citation>
    <scope>NUCLEOTIDE SEQUENCE</scope>
    <source>
        <strain evidence="2">ATCC 39006</strain>
    </source>
</reference>
<dbReference type="AlphaFoldDB" id="A0A2I5TBN0"/>
<evidence type="ECO:0000313" key="4">
    <source>
        <dbReference type="Proteomes" id="UP000233778"/>
    </source>
</evidence>
<dbReference type="STRING" id="104623.Ser39006_01401"/>
<evidence type="ECO:0000313" key="3">
    <source>
        <dbReference type="Proteomes" id="UP000017700"/>
    </source>
</evidence>
<proteinExistence type="predicted"/>
<evidence type="ECO:0000313" key="2">
    <source>
        <dbReference type="EMBL" id="AUH06288.1"/>
    </source>
</evidence>
<dbReference type="KEGG" id="sera:Ser39006_020530"/>